<reference evidence="2 3" key="1">
    <citation type="submission" date="2018-03" db="EMBL/GenBank/DDBJ databases">
        <title>Genomic Encyclopedia of Archaeal and Bacterial Type Strains, Phase II (KMG-II): from individual species to whole genera.</title>
        <authorList>
            <person name="Goeker M."/>
        </authorList>
    </citation>
    <scope>NUCLEOTIDE SEQUENCE [LARGE SCALE GENOMIC DNA]</scope>
    <source>
        <strain evidence="2 3">DSM 25027</strain>
    </source>
</reference>
<dbReference type="SUPFAM" id="SSF160574">
    <property type="entry name" value="BT0923-like"/>
    <property type="match status" value="1"/>
</dbReference>
<name>A0A2T0MGC8_9FLAO</name>
<keyword evidence="3" id="KW-1185">Reference proteome</keyword>
<dbReference type="OrthoDB" id="1099258at2"/>
<dbReference type="AlphaFoldDB" id="A0A2T0MGC8"/>
<dbReference type="Proteomes" id="UP000237640">
    <property type="component" value="Unassembled WGS sequence"/>
</dbReference>
<keyword evidence="1" id="KW-0732">Signal</keyword>
<proteinExistence type="predicted"/>
<evidence type="ECO:0000313" key="2">
    <source>
        <dbReference type="EMBL" id="PRX56586.1"/>
    </source>
</evidence>
<dbReference type="RefSeq" id="WP_106143545.1">
    <property type="nucleotide sequence ID" value="NZ_PVYX01000001.1"/>
</dbReference>
<evidence type="ECO:0008006" key="4">
    <source>
        <dbReference type="Google" id="ProtNLM"/>
    </source>
</evidence>
<gene>
    <name evidence="2" type="ORF">CLV81_0583</name>
</gene>
<dbReference type="EMBL" id="PVYX01000001">
    <property type="protein sequence ID" value="PRX56586.1"/>
    <property type="molecule type" value="Genomic_DNA"/>
</dbReference>
<evidence type="ECO:0000313" key="3">
    <source>
        <dbReference type="Proteomes" id="UP000237640"/>
    </source>
</evidence>
<sequence length="101" mass="10810">MKKLILATVLSFVGFMATAQEAATDVQNEETIVVADVQDFEEISVSDLPEAVAAAVAKDYPTASIDKAYKNASNQFKLELSLTDGSSGTVYADAEGNWIEM</sequence>
<accession>A0A2T0MGC8</accession>
<evidence type="ECO:0000256" key="1">
    <source>
        <dbReference type="SAM" id="SignalP"/>
    </source>
</evidence>
<feature type="signal peptide" evidence="1">
    <location>
        <begin position="1"/>
        <end position="22"/>
    </location>
</feature>
<feature type="chain" id="PRO_5015760113" description="PepSY-like beta-lactamase-inhibitor" evidence="1">
    <location>
        <begin position="23"/>
        <end position="101"/>
    </location>
</feature>
<organism evidence="2 3">
    <name type="scientific">Flagellimonas meridianipacifica</name>
    <dbReference type="NCBI Taxonomy" id="1080225"/>
    <lineage>
        <taxon>Bacteria</taxon>
        <taxon>Pseudomonadati</taxon>
        <taxon>Bacteroidota</taxon>
        <taxon>Flavobacteriia</taxon>
        <taxon>Flavobacteriales</taxon>
        <taxon>Flavobacteriaceae</taxon>
        <taxon>Flagellimonas</taxon>
    </lineage>
</organism>
<protein>
    <recommendedName>
        <fullName evidence="4">PepSY-like beta-lactamase-inhibitor</fullName>
    </recommendedName>
</protein>
<comment type="caution">
    <text evidence="2">The sequence shown here is derived from an EMBL/GenBank/DDBJ whole genome shotgun (WGS) entry which is preliminary data.</text>
</comment>